<dbReference type="Pfam" id="PF15810">
    <property type="entry name" value="CCDC117"/>
    <property type="match status" value="1"/>
</dbReference>
<evidence type="ECO:0000256" key="1">
    <source>
        <dbReference type="SAM" id="MobiDB-lite"/>
    </source>
</evidence>
<evidence type="ECO:0000313" key="3">
    <source>
        <dbReference type="RefSeq" id="XP_044776854.1"/>
    </source>
</evidence>
<evidence type="ECO:0000313" key="2">
    <source>
        <dbReference type="Proteomes" id="UP000248481"/>
    </source>
</evidence>
<dbReference type="PANTHER" id="PTHR36128">
    <property type="entry name" value="COILED-COIL DOMAIN-CONTAINING PROTEIN 117"/>
    <property type="match status" value="1"/>
</dbReference>
<feature type="region of interest" description="Disordered" evidence="1">
    <location>
        <begin position="142"/>
        <end position="177"/>
    </location>
</feature>
<dbReference type="CTD" id="150275"/>
<protein>
    <submittedName>
        <fullName evidence="3">Coiled-coil domain-containing protein 117 isoform X3</fullName>
    </submittedName>
</protein>
<feature type="region of interest" description="Disordered" evidence="1">
    <location>
        <begin position="1"/>
        <end position="83"/>
    </location>
</feature>
<organism evidence="2 3">
    <name type="scientific">Neomonachus schauinslandi</name>
    <name type="common">Hawaiian monk seal</name>
    <name type="synonym">Monachus schauinslandi</name>
    <dbReference type="NCBI Taxonomy" id="29088"/>
    <lineage>
        <taxon>Eukaryota</taxon>
        <taxon>Metazoa</taxon>
        <taxon>Chordata</taxon>
        <taxon>Craniata</taxon>
        <taxon>Vertebrata</taxon>
        <taxon>Euteleostomi</taxon>
        <taxon>Mammalia</taxon>
        <taxon>Eutheria</taxon>
        <taxon>Laurasiatheria</taxon>
        <taxon>Carnivora</taxon>
        <taxon>Caniformia</taxon>
        <taxon>Pinnipedia</taxon>
        <taxon>Phocidae</taxon>
        <taxon>Monachinae</taxon>
        <taxon>Monachini</taxon>
        <taxon>Neomonachus</taxon>
    </lineage>
</organism>
<proteinExistence type="predicted"/>
<accession>A0A8M1MYR7</accession>
<dbReference type="Proteomes" id="UP000248481">
    <property type="component" value="Chromosome 14"/>
</dbReference>
<feature type="compositionally biased region" description="Basic residues" evidence="1">
    <location>
        <begin position="62"/>
        <end position="71"/>
    </location>
</feature>
<sequence>MAALGRPFSGLPLSGGPDFLQPPPAFSGRAFPPGADGAELVPRPGLRAAPSSPGGSAARGRVSVRCKKKHKREEEDDEIIDEDEEVEADRNINYLPSLVLSDTMKTGLKREFDEVFTKKMIESMSRPSMELVLWKPLPELLSNKPKPSSNAKNYTGESQTKHAAASTAFPGRTELFLEPRQTGMPVYNSLETAACTEEEMEL</sequence>
<reference evidence="3" key="1">
    <citation type="submission" date="2025-08" db="UniProtKB">
        <authorList>
            <consortium name="RefSeq"/>
        </authorList>
    </citation>
    <scope>IDENTIFICATION</scope>
    <source>
        <tissue evidence="3">Blood</tissue>
    </source>
</reference>
<gene>
    <name evidence="3" type="primary">CCDC117</name>
</gene>
<name>A0A8M1MYR7_NEOSC</name>
<dbReference type="InterPro" id="IPR031630">
    <property type="entry name" value="CCDC117"/>
</dbReference>
<dbReference type="GeneID" id="110592434"/>
<feature type="compositionally biased region" description="Acidic residues" evidence="1">
    <location>
        <begin position="74"/>
        <end position="83"/>
    </location>
</feature>
<keyword evidence="2" id="KW-1185">Reference proteome</keyword>
<dbReference type="PANTHER" id="PTHR36128:SF1">
    <property type="entry name" value="COILED-COIL DOMAIN-CONTAINING PROTEIN 117"/>
    <property type="match status" value="1"/>
</dbReference>
<dbReference type="AlphaFoldDB" id="A0A8M1MYR7"/>
<dbReference type="RefSeq" id="XP_044776854.1">
    <property type="nucleotide sequence ID" value="XM_044920919.1"/>
</dbReference>
<feature type="compositionally biased region" description="Polar residues" evidence="1">
    <location>
        <begin position="145"/>
        <end position="158"/>
    </location>
</feature>
<feature type="compositionally biased region" description="Low complexity" evidence="1">
    <location>
        <begin position="44"/>
        <end position="61"/>
    </location>
</feature>